<sequence length="54" mass="6189">MNTYKPFGAIGELIRLFGSAITVSAAVERGRRPDNRDLMALGIEPRDFHRIRRF</sequence>
<name>A0A1G5YKK4_9HYPH</name>
<accession>A0A1G5YKK4</accession>
<dbReference type="Proteomes" id="UP000198588">
    <property type="component" value="Unassembled WGS sequence"/>
</dbReference>
<dbReference type="EMBL" id="FMXM01000010">
    <property type="protein sequence ID" value="SDA83239.1"/>
    <property type="molecule type" value="Genomic_DNA"/>
</dbReference>
<gene>
    <name evidence="1" type="ORF">SAMN02927914_03412</name>
</gene>
<evidence type="ECO:0008006" key="3">
    <source>
        <dbReference type="Google" id="ProtNLM"/>
    </source>
</evidence>
<dbReference type="AlphaFoldDB" id="A0A1G5YKK4"/>
<evidence type="ECO:0000313" key="1">
    <source>
        <dbReference type="EMBL" id="SDA83239.1"/>
    </source>
</evidence>
<proteinExistence type="predicted"/>
<reference evidence="1 2" key="1">
    <citation type="submission" date="2016-10" db="EMBL/GenBank/DDBJ databases">
        <authorList>
            <person name="de Groot N.N."/>
        </authorList>
    </citation>
    <scope>NUCLEOTIDE SEQUENCE [LARGE SCALE GENOMIC DNA]</scope>
    <source>
        <strain evidence="1 2">CGMCC 1.12097</strain>
    </source>
</reference>
<organism evidence="1 2">
    <name type="scientific">Mesorhizobium qingshengii</name>
    <dbReference type="NCBI Taxonomy" id="1165689"/>
    <lineage>
        <taxon>Bacteria</taxon>
        <taxon>Pseudomonadati</taxon>
        <taxon>Pseudomonadota</taxon>
        <taxon>Alphaproteobacteria</taxon>
        <taxon>Hyphomicrobiales</taxon>
        <taxon>Phyllobacteriaceae</taxon>
        <taxon>Mesorhizobium</taxon>
    </lineage>
</organism>
<protein>
    <recommendedName>
        <fullName evidence="3">DUF1127 domain-containing protein</fullName>
    </recommendedName>
</protein>
<dbReference type="RefSeq" id="WP_167365124.1">
    <property type="nucleotide sequence ID" value="NZ_FMXM01000010.1"/>
</dbReference>
<evidence type="ECO:0000313" key="2">
    <source>
        <dbReference type="Proteomes" id="UP000198588"/>
    </source>
</evidence>